<keyword evidence="3" id="KW-0547">Nucleotide-binding</keyword>
<evidence type="ECO:0000256" key="1">
    <source>
        <dbReference type="ARBA" id="ARBA00010688"/>
    </source>
</evidence>
<evidence type="ECO:0000259" key="6">
    <source>
        <dbReference type="Pfam" id="PF00294"/>
    </source>
</evidence>
<evidence type="ECO:0000256" key="5">
    <source>
        <dbReference type="ARBA" id="ARBA00022840"/>
    </source>
</evidence>
<dbReference type="PANTHER" id="PTHR43085">
    <property type="entry name" value="HEXOKINASE FAMILY MEMBER"/>
    <property type="match status" value="1"/>
</dbReference>
<dbReference type="InterPro" id="IPR011611">
    <property type="entry name" value="PfkB_dom"/>
</dbReference>
<name>A0A4P7P157_9GAMM</name>
<proteinExistence type="inferred from homology"/>
<dbReference type="InterPro" id="IPR050306">
    <property type="entry name" value="PfkB_Carbo_kinase"/>
</dbReference>
<organism evidence="7 8">
    <name type="scientific">Hydrogenovibrio crunogenus</name>
    <dbReference type="NCBI Taxonomy" id="39765"/>
    <lineage>
        <taxon>Bacteria</taxon>
        <taxon>Pseudomonadati</taxon>
        <taxon>Pseudomonadota</taxon>
        <taxon>Gammaproteobacteria</taxon>
        <taxon>Thiotrichales</taxon>
        <taxon>Piscirickettsiaceae</taxon>
        <taxon>Hydrogenovibrio</taxon>
    </lineage>
</organism>
<dbReference type="InterPro" id="IPR002173">
    <property type="entry name" value="Carboh/pur_kinase_PfkB_CS"/>
</dbReference>
<keyword evidence="4 7" id="KW-0418">Kinase</keyword>
<dbReference type="SUPFAM" id="SSF53613">
    <property type="entry name" value="Ribokinase-like"/>
    <property type="match status" value="1"/>
</dbReference>
<dbReference type="RefSeq" id="WP_135796419.1">
    <property type="nucleotide sequence ID" value="NZ_CP032096.1"/>
</dbReference>
<dbReference type="CDD" id="cd01167">
    <property type="entry name" value="bac_FRK"/>
    <property type="match status" value="1"/>
</dbReference>
<dbReference type="GO" id="GO:0008865">
    <property type="term" value="F:fructokinase activity"/>
    <property type="evidence" value="ECO:0007669"/>
    <property type="project" value="UniProtKB-EC"/>
</dbReference>
<dbReference type="AlphaFoldDB" id="A0A4P7P157"/>
<dbReference type="OrthoDB" id="9779730at2"/>
<dbReference type="Gene3D" id="3.40.1190.20">
    <property type="match status" value="1"/>
</dbReference>
<gene>
    <name evidence="7" type="primary">scrK</name>
    <name evidence="7" type="ORF">GHNINEIG_01894</name>
</gene>
<evidence type="ECO:0000256" key="3">
    <source>
        <dbReference type="ARBA" id="ARBA00022741"/>
    </source>
</evidence>
<comment type="similarity">
    <text evidence="1">Belongs to the carbohydrate kinase PfkB family.</text>
</comment>
<dbReference type="InterPro" id="IPR029056">
    <property type="entry name" value="Ribokinase-like"/>
</dbReference>
<evidence type="ECO:0000256" key="2">
    <source>
        <dbReference type="ARBA" id="ARBA00022679"/>
    </source>
</evidence>
<dbReference type="PROSITE" id="PS00583">
    <property type="entry name" value="PFKB_KINASES_1"/>
    <property type="match status" value="1"/>
</dbReference>
<dbReference type="GO" id="GO:0005524">
    <property type="term" value="F:ATP binding"/>
    <property type="evidence" value="ECO:0007669"/>
    <property type="project" value="UniProtKB-KW"/>
</dbReference>
<keyword evidence="2 7" id="KW-0808">Transferase</keyword>
<keyword evidence="8" id="KW-1185">Reference proteome</keyword>
<evidence type="ECO:0000313" key="7">
    <source>
        <dbReference type="EMBL" id="QBZ83827.1"/>
    </source>
</evidence>
<evidence type="ECO:0000256" key="4">
    <source>
        <dbReference type="ARBA" id="ARBA00022777"/>
    </source>
</evidence>
<dbReference type="EC" id="2.7.1.4" evidence="7"/>
<keyword evidence="5" id="KW-0067">ATP-binding</keyword>
<feature type="domain" description="Carbohydrate kinase PfkB" evidence="6">
    <location>
        <begin position="20"/>
        <end position="282"/>
    </location>
</feature>
<sequence>MMTPSNIAIFGEVLFDCFPTGEKVLGGAPFNIAWHLQAMGDSPTFISRVGTDDLGKQIILSAQEWGLKPDHIQLDPTHPTGQVAITVEEGEPHYLITPDSAYDFIDQHLIKLPSPPDILYHGTLALRNKPSRQALEALIQTTGAPLFLDVNLRDPWWQKDDVEQWLSRATWVKLNIDELKTLGFATNHTESEMRQFQNQFDLEQVIVTRGSEGPIVLTQDNQFHEKKPDDLAKFVDTVGAGDAFTAVYIHGLMSKWSIEKTLAAAQGFASQVIGIRGATSTDPAFYQQFIDTL</sequence>
<dbReference type="Proteomes" id="UP000296201">
    <property type="component" value="Chromosome"/>
</dbReference>
<evidence type="ECO:0000313" key="8">
    <source>
        <dbReference type="Proteomes" id="UP000296201"/>
    </source>
</evidence>
<reference evidence="7 8" key="1">
    <citation type="submission" date="2018-08" db="EMBL/GenBank/DDBJ databases">
        <title>Horizontal acquisition of hydrogen conversion ability and other habitat adaptations in Hydrogenovibrio crunogenus strains.</title>
        <authorList>
            <person name="Gonnella G."/>
            <person name="Adam N."/>
            <person name="Perner M."/>
        </authorList>
    </citation>
    <scope>NUCLEOTIDE SEQUENCE [LARGE SCALE GENOMIC DNA]</scope>
    <source>
        <strain evidence="7 8">SP-41</strain>
    </source>
</reference>
<dbReference type="Pfam" id="PF00294">
    <property type="entry name" value="PfkB"/>
    <property type="match status" value="1"/>
</dbReference>
<accession>A0A4P7P157</accession>
<dbReference type="EMBL" id="CP032096">
    <property type="protein sequence ID" value="QBZ83827.1"/>
    <property type="molecule type" value="Genomic_DNA"/>
</dbReference>
<protein>
    <submittedName>
        <fullName evidence="7">Fructokinase</fullName>
        <ecNumber evidence="7">2.7.1.4</ecNumber>
    </submittedName>
</protein>
<dbReference type="PANTHER" id="PTHR43085:SF1">
    <property type="entry name" value="PSEUDOURIDINE KINASE-RELATED"/>
    <property type="match status" value="1"/>
</dbReference>